<feature type="region of interest" description="Disordered" evidence="1">
    <location>
        <begin position="45"/>
        <end position="98"/>
    </location>
</feature>
<gene>
    <name evidence="2" type="ORF">ACFOOQ_01205</name>
</gene>
<feature type="compositionally biased region" description="Low complexity" evidence="1">
    <location>
        <begin position="234"/>
        <end position="268"/>
    </location>
</feature>
<evidence type="ECO:0000256" key="1">
    <source>
        <dbReference type="SAM" id="MobiDB-lite"/>
    </source>
</evidence>
<feature type="compositionally biased region" description="Polar residues" evidence="1">
    <location>
        <begin position="48"/>
        <end position="58"/>
    </location>
</feature>
<keyword evidence="2" id="KW-0645">Protease</keyword>
<dbReference type="EMBL" id="JBHRYJ010000001">
    <property type="protein sequence ID" value="MFC3674138.1"/>
    <property type="molecule type" value="Genomic_DNA"/>
</dbReference>
<reference evidence="3" key="1">
    <citation type="journal article" date="2019" name="Int. J. Syst. Evol. Microbiol.">
        <title>The Global Catalogue of Microorganisms (GCM) 10K type strain sequencing project: providing services to taxonomists for standard genome sequencing and annotation.</title>
        <authorList>
            <consortium name="The Broad Institute Genomics Platform"/>
            <consortium name="The Broad Institute Genome Sequencing Center for Infectious Disease"/>
            <person name="Wu L."/>
            <person name="Ma J."/>
        </authorList>
    </citation>
    <scope>NUCLEOTIDE SEQUENCE [LARGE SCALE GENOMIC DNA]</scope>
    <source>
        <strain evidence="3">KCTC 42182</strain>
    </source>
</reference>
<dbReference type="Pfam" id="PF12118">
    <property type="entry name" value="SprA-related"/>
    <property type="match status" value="1"/>
</dbReference>
<feature type="region of interest" description="Disordered" evidence="1">
    <location>
        <begin position="202"/>
        <end position="276"/>
    </location>
</feature>
<keyword evidence="2" id="KW-0378">Hydrolase</keyword>
<sequence>MVDGTSSAQLSGTLSGSLLAPATGSQTRTAVLEAAFPGLKVLGGASDSAAQQKQDSGSTVGGGQKPALASGDTLLAAQQQDSDGAPKAPGELSEEEKQQVAKLKQVDAKVRAHERAHAAVGGQYAGAPSYGYTRGPDGQQYAVSGEVAIDIGAERDPEATLQKATQVQAAALAPADPSGQDRAVAAAAAQLRLQALSQIREEKRAETEQQEAGRAADRAAAAEREQVTQGSGEAGDAAPAVPGQPAAGNSTAAATPAAATTGSQTPAARASSAYANDNAGLNRLVGQVVGISA</sequence>
<feature type="region of interest" description="Disordered" evidence="1">
    <location>
        <begin position="1"/>
        <end position="20"/>
    </location>
</feature>
<name>A0ABV7VAP1_9PROT</name>
<accession>A0ABV7VAP1</accession>
<organism evidence="2 3">
    <name type="scientific">Ferrovibrio xuzhouensis</name>
    <dbReference type="NCBI Taxonomy" id="1576914"/>
    <lineage>
        <taxon>Bacteria</taxon>
        <taxon>Pseudomonadati</taxon>
        <taxon>Pseudomonadota</taxon>
        <taxon>Alphaproteobacteria</taxon>
        <taxon>Rhodospirillales</taxon>
        <taxon>Rhodospirillaceae</taxon>
        <taxon>Ferrovibrio</taxon>
    </lineage>
</organism>
<feature type="compositionally biased region" description="Polar residues" evidence="1">
    <location>
        <begin position="1"/>
        <end position="16"/>
    </location>
</feature>
<proteinExistence type="predicted"/>
<dbReference type="RefSeq" id="WP_379720544.1">
    <property type="nucleotide sequence ID" value="NZ_JBHRYJ010000001.1"/>
</dbReference>
<comment type="caution">
    <text evidence="2">The sequence shown here is derived from an EMBL/GenBank/DDBJ whole genome shotgun (WGS) entry which is preliminary data.</text>
</comment>
<dbReference type="InterPro" id="IPR021973">
    <property type="entry name" value="SprA-related"/>
</dbReference>
<keyword evidence="3" id="KW-1185">Reference proteome</keyword>
<dbReference type="GO" id="GO:0008237">
    <property type="term" value="F:metallopeptidase activity"/>
    <property type="evidence" value="ECO:0007669"/>
    <property type="project" value="UniProtKB-KW"/>
</dbReference>
<dbReference type="Proteomes" id="UP001595711">
    <property type="component" value="Unassembled WGS sequence"/>
</dbReference>
<feature type="compositionally biased region" description="Basic and acidic residues" evidence="1">
    <location>
        <begin position="214"/>
        <end position="226"/>
    </location>
</feature>
<evidence type="ECO:0000313" key="3">
    <source>
        <dbReference type="Proteomes" id="UP001595711"/>
    </source>
</evidence>
<protein>
    <submittedName>
        <fullName evidence="2">Metalloprotease CJM1_0395 family protein</fullName>
    </submittedName>
</protein>
<evidence type="ECO:0000313" key="2">
    <source>
        <dbReference type="EMBL" id="MFC3674138.1"/>
    </source>
</evidence>
<keyword evidence="2" id="KW-0482">Metalloprotease</keyword>